<evidence type="ECO:0000256" key="1">
    <source>
        <dbReference type="SAM" id="MobiDB-lite"/>
    </source>
</evidence>
<dbReference type="Gene3D" id="3.40.50.150">
    <property type="entry name" value="Vaccinia Virus protein VP39"/>
    <property type="match status" value="1"/>
</dbReference>
<dbReference type="AlphaFoldDB" id="D7FPM1"/>
<dbReference type="EMBL" id="FN649744">
    <property type="protein sequence ID" value="CBJ30478.1"/>
    <property type="molecule type" value="Genomic_DNA"/>
</dbReference>
<dbReference type="OMA" id="GREKNAN"/>
<dbReference type="EMBL" id="FN648369">
    <property type="protein sequence ID" value="CBJ30478.1"/>
    <property type="molecule type" value="Genomic_DNA"/>
</dbReference>
<dbReference type="GO" id="GO:0005737">
    <property type="term" value="C:cytoplasm"/>
    <property type="evidence" value="ECO:0007669"/>
    <property type="project" value="TreeGrafter"/>
</dbReference>
<dbReference type="Pfam" id="PF10294">
    <property type="entry name" value="Methyltransf_16"/>
    <property type="match status" value="1"/>
</dbReference>
<dbReference type="Proteomes" id="UP000002630">
    <property type="component" value="Linkage Group LG19"/>
</dbReference>
<dbReference type="PANTHER" id="PTHR14614:SF10">
    <property type="entry name" value="PROTEIN N-TERMINAL AND LYSINE N-METHYLTRANSFERASE EFM7"/>
    <property type="match status" value="1"/>
</dbReference>
<dbReference type="eggNOG" id="KOG2920">
    <property type="taxonomic scope" value="Eukaryota"/>
</dbReference>
<organism evidence="2 3">
    <name type="scientific">Ectocarpus siliculosus</name>
    <name type="common">Brown alga</name>
    <name type="synonym">Conferva siliculosa</name>
    <dbReference type="NCBI Taxonomy" id="2880"/>
    <lineage>
        <taxon>Eukaryota</taxon>
        <taxon>Sar</taxon>
        <taxon>Stramenopiles</taxon>
        <taxon>Ochrophyta</taxon>
        <taxon>PX clade</taxon>
        <taxon>Phaeophyceae</taxon>
        <taxon>Ectocarpales</taxon>
        <taxon>Ectocarpaceae</taxon>
        <taxon>Ectocarpus</taxon>
    </lineage>
</organism>
<accession>D7FPM1</accession>
<reference evidence="2 3" key="1">
    <citation type="journal article" date="2010" name="Nature">
        <title>The Ectocarpus genome and the independent evolution of multicellularity in brown algae.</title>
        <authorList>
            <person name="Cock J.M."/>
            <person name="Sterck L."/>
            <person name="Rouze P."/>
            <person name="Scornet D."/>
            <person name="Allen A.E."/>
            <person name="Amoutzias G."/>
            <person name="Anthouard V."/>
            <person name="Artiguenave F."/>
            <person name="Aury J.M."/>
            <person name="Badger J.H."/>
            <person name="Beszteri B."/>
            <person name="Billiau K."/>
            <person name="Bonnet E."/>
            <person name="Bothwell J.H."/>
            <person name="Bowler C."/>
            <person name="Boyen C."/>
            <person name="Brownlee C."/>
            <person name="Carrano C.J."/>
            <person name="Charrier B."/>
            <person name="Cho G.Y."/>
            <person name="Coelho S.M."/>
            <person name="Collen J."/>
            <person name="Corre E."/>
            <person name="Da Silva C."/>
            <person name="Delage L."/>
            <person name="Delaroque N."/>
            <person name="Dittami S.M."/>
            <person name="Doulbeau S."/>
            <person name="Elias M."/>
            <person name="Farnham G."/>
            <person name="Gachon C.M."/>
            <person name="Gschloessl B."/>
            <person name="Heesch S."/>
            <person name="Jabbari K."/>
            <person name="Jubin C."/>
            <person name="Kawai H."/>
            <person name="Kimura K."/>
            <person name="Kloareg B."/>
            <person name="Kupper F.C."/>
            <person name="Lang D."/>
            <person name="Le Bail A."/>
            <person name="Leblanc C."/>
            <person name="Lerouge P."/>
            <person name="Lohr M."/>
            <person name="Lopez P.J."/>
            <person name="Martens C."/>
            <person name="Maumus F."/>
            <person name="Michel G."/>
            <person name="Miranda-Saavedra D."/>
            <person name="Morales J."/>
            <person name="Moreau H."/>
            <person name="Motomura T."/>
            <person name="Nagasato C."/>
            <person name="Napoli C.A."/>
            <person name="Nelson D.R."/>
            <person name="Nyvall-Collen P."/>
            <person name="Peters A.F."/>
            <person name="Pommier C."/>
            <person name="Potin P."/>
            <person name="Poulain J."/>
            <person name="Quesneville H."/>
            <person name="Read B."/>
            <person name="Rensing S.A."/>
            <person name="Ritter A."/>
            <person name="Rousvoal S."/>
            <person name="Samanta M."/>
            <person name="Samson G."/>
            <person name="Schroeder D.C."/>
            <person name="Segurens B."/>
            <person name="Strittmatter M."/>
            <person name="Tonon T."/>
            <person name="Tregear J.W."/>
            <person name="Valentin K."/>
            <person name="von Dassow P."/>
            <person name="Yamagishi T."/>
            <person name="Van de Peer Y."/>
            <person name="Wincker P."/>
        </authorList>
    </citation>
    <scope>NUCLEOTIDE SEQUENCE [LARGE SCALE GENOMIC DNA]</scope>
    <source>
        <strain evidence="3">Ec32 / CCAP1310/4</strain>
    </source>
</reference>
<name>D7FPM1_ECTSI</name>
<dbReference type="PANTHER" id="PTHR14614">
    <property type="entry name" value="HEPATOCELLULAR CARCINOMA-ASSOCIATED ANTIGEN"/>
    <property type="match status" value="1"/>
</dbReference>
<protein>
    <recommendedName>
        <fullName evidence="4">Nicotinamide N-methyltransferase</fullName>
    </recommendedName>
</protein>
<evidence type="ECO:0000313" key="2">
    <source>
        <dbReference type="EMBL" id="CBJ30478.1"/>
    </source>
</evidence>
<dbReference type="InterPro" id="IPR029063">
    <property type="entry name" value="SAM-dependent_MTases_sf"/>
</dbReference>
<dbReference type="SUPFAM" id="SSF53335">
    <property type="entry name" value="S-adenosyl-L-methionine-dependent methyltransferases"/>
    <property type="match status" value="1"/>
</dbReference>
<keyword evidence="3" id="KW-1185">Reference proteome</keyword>
<feature type="region of interest" description="Disordered" evidence="1">
    <location>
        <begin position="1"/>
        <end position="57"/>
    </location>
</feature>
<proteinExistence type="predicted"/>
<feature type="region of interest" description="Disordered" evidence="1">
    <location>
        <begin position="181"/>
        <end position="255"/>
    </location>
</feature>
<evidence type="ECO:0008006" key="4">
    <source>
        <dbReference type="Google" id="ProtNLM"/>
    </source>
</evidence>
<evidence type="ECO:0000313" key="3">
    <source>
        <dbReference type="Proteomes" id="UP000002630"/>
    </source>
</evidence>
<dbReference type="InParanoid" id="D7FPM1"/>
<sequence>MAEEDQDGFGGLFDGASASDDDDSGGEETGPALVEEEYTRTPPKGSAEGRGALPPRPSTLKLSLVNSRHSLWGHRLWNAALLLADMVDKDEFDVRGKRVLELGAGAGLPALICALKGATKVVISDYATSTDAALMVPIQINIDRVQPEFVPEGTLHAVGHVWGQAVEDLLVPLRTGSSLSLRHENGGGSSSDGEKNASLGSGAADSGREKNANLGGAAAGAPVQDTGTEEEVASVHGQGEGSPRSCHRARPIGGGGGDGEGFDVVIMADLLFNRSQHAQLLETCDRCLLGRGSGSTATAAAAAAAAATVWVSFSHHDPEKAELDMKFFELAKEKGFVATRIKTVQMRDLFVENDGLDDLRGQVHLWCLKRR</sequence>
<dbReference type="InterPro" id="IPR019410">
    <property type="entry name" value="Methyltransf_16"/>
</dbReference>
<gene>
    <name evidence="2" type="ORF">Esi_0194_0015</name>
</gene>
<dbReference type="STRING" id="2880.D7FPM1"/>
<dbReference type="OrthoDB" id="46564at2759"/>